<evidence type="ECO:0000256" key="17">
    <source>
        <dbReference type="SAM" id="Phobius"/>
    </source>
</evidence>
<feature type="domain" description="Carrier" evidence="18">
    <location>
        <begin position="1983"/>
        <end position="2063"/>
    </location>
</feature>
<dbReference type="PANTHER" id="PTHR43775">
    <property type="entry name" value="FATTY ACID SYNTHASE"/>
    <property type="match status" value="1"/>
</dbReference>
<dbReference type="InterPro" id="IPR029063">
    <property type="entry name" value="SAM-dependent_MTases_sf"/>
</dbReference>
<dbReference type="SUPFAM" id="SSF47336">
    <property type="entry name" value="ACP-like"/>
    <property type="match status" value="2"/>
</dbReference>
<dbReference type="Gene3D" id="1.10.1200.10">
    <property type="entry name" value="ACP-like"/>
    <property type="match status" value="2"/>
</dbReference>
<dbReference type="InterPro" id="IPR042104">
    <property type="entry name" value="PKS_dehydratase_sf"/>
</dbReference>
<feature type="domain" description="PKS/mFAS DH" evidence="20">
    <location>
        <begin position="873"/>
        <end position="1152"/>
    </location>
</feature>
<feature type="active site" description="Proton donor; for dehydratase activity" evidence="16">
    <location>
        <position position="3095"/>
    </location>
</feature>
<feature type="domain" description="Ketosynthase family 3 (KS3)" evidence="19">
    <location>
        <begin position="2069"/>
        <end position="2474"/>
    </location>
</feature>
<dbReference type="CDD" id="cd05195">
    <property type="entry name" value="enoyl_red"/>
    <property type="match status" value="2"/>
</dbReference>
<dbReference type="InterPro" id="IPR013968">
    <property type="entry name" value="PKS_KR"/>
</dbReference>
<evidence type="ECO:0000256" key="3">
    <source>
        <dbReference type="ARBA" id="ARBA00022450"/>
    </source>
</evidence>
<keyword evidence="9" id="KW-0521">NADP</keyword>
<dbReference type="InterPro" id="IPR020843">
    <property type="entry name" value="ER"/>
</dbReference>
<evidence type="ECO:0000256" key="2">
    <source>
        <dbReference type="ARBA" id="ARBA00018769"/>
    </source>
</evidence>
<dbReference type="Gene3D" id="3.10.129.110">
    <property type="entry name" value="Polyketide synthase dehydratase"/>
    <property type="match status" value="2"/>
</dbReference>
<feature type="active site" description="Proton acceptor; for dehydratase activity" evidence="16">
    <location>
        <position position="2945"/>
    </location>
</feature>
<dbReference type="Pfam" id="PF02801">
    <property type="entry name" value="Ketoacyl-synt_C"/>
    <property type="match status" value="2"/>
</dbReference>
<reference evidence="21 22" key="1">
    <citation type="submission" date="2019-08" db="EMBL/GenBank/DDBJ databases">
        <title>The genome of the soybean aphid Biotype 1, its phylome, world population structure and adaptation to the North American continent.</title>
        <authorList>
            <person name="Giordano R."/>
            <person name="Donthu R.K."/>
            <person name="Hernandez A.G."/>
            <person name="Wright C.L."/>
            <person name="Zimin A.V."/>
        </authorList>
    </citation>
    <scope>NUCLEOTIDE SEQUENCE [LARGE SCALE GENOMIC DNA]</scope>
    <source>
        <tissue evidence="21">Whole aphids</tissue>
    </source>
</reference>
<evidence type="ECO:0000256" key="13">
    <source>
        <dbReference type="ARBA" id="ARBA00023160"/>
    </source>
</evidence>
<dbReference type="InterPro" id="IPR016039">
    <property type="entry name" value="Thiolase-like"/>
</dbReference>
<feature type="region of interest" description="N-terminal hotdog fold" evidence="16">
    <location>
        <begin position="2912"/>
        <end position="3033"/>
    </location>
</feature>
<feature type="region of interest" description="N-terminal hotdog fold" evidence="16">
    <location>
        <begin position="873"/>
        <end position="995"/>
    </location>
</feature>
<sequence length="4249" mass="472199">MGVAKCDPSHSVQSLSKHQVRFNFTNMPETNEIVISGISGRFPECNSTEEFKQKLYNNADLLTIDNRRWSPGMYGVPARTGKLKEISKFDAEFFGIHSKLANAMDVQLRILLEVTHEAILDAGVNPQDIRGTKTGVYVGMMTTESSDYFERTPEKMSGYETIGAIRSMLANRISFQYNFNGPSAAIDTACSSALFCLHDAITAIQTGLCDAAIVAGTNLLLKPAISVMYHRYNMLSPTGTSRPFDIAANGYVRSEAIVALYIRKSADAKRIYATVVGTSTNTDGFKIEGATYPSQSVQSQLIRDTYTRANLNPKDVHYVEAHGTGTGVGDKQELNAISDVFCIDRKTPLLVGSVKSNVGHAEPVSGLVSIAKVLYALETGIIPANINFETLNPNIPKLVSGELKVVDKQTPLPGNLVSINSFGVGGSNVHVILRANDKIAQKIPLSTLEIPRLVFLSGRTREALDEQFEAIEKYADNNDLLTLINDIYKSTIPGYKLSGYSILGQSPRNVEIAQRNVSGDKRPIYFIFPGMGSQSLELVTDLVKFEVFKQTVDNAHSILIPYNYSVYDLFYKSDENTFKSIINVTITIIIVQIGLVDILHSLGINPDGIIGHSVGELACAYADGCFTLEEALLTMYWRSKILTQIDVPPGAMVAVGLSWEETQKRLPEGILAACHNSADSVTISGPKDITLKFAETLRQEGIFAKPVDSMGYAFHSPYLNDLIPALRPYYEKIMANPKPRSDRWKSTSLPEHHWNTPEGQYSSVDYHLNNISSPVYFHGAMKHIPENAITIEIAPHCLLQAILKRSLPPTVTNVGLTKKTVSNHVNFLLEAIGKLYIAGAEPQLQNLYGKVEYPVVRGTPMISPMLKWDHSNDYVVPNFVEKNSGSNDNQVEVDIKTDQDKFLVGHTIDGRILYPAAGYITLVWKAYAKLQGKWFEDVPVIFQNIRFHRPTVLNTEGSIQFSINILNESGEFELLEGGSLTVSGRVKLLAQNSDENQIEHIATILEQMELNSDDFYKELRLRGYQYKDEFLGFVEANIEGSRGKVAWTGNWVSYIDTLLQFELISIKTRELRLPTYIKEIIIDPVYHKQVAERSSNSNEIEVNHYGYAKTTQSGGVTISKLKVTPAPLRKNAQLPATLERHSFIPYTYTSNELTTYEILYSMIGLFMENIGVHYVKAAEIHNNNVLATEIVQIIEAEANFYVDYTILSNKPVNIEQSKLSSLDIEIVDFNIQNASLSDAYHLIVADDINFDTTVLDKISSALTPRGFVLLVENISALTPTTLESLNLQIVSAVENGDKKYFLLKKISPKYQYTTLNIEDGQFSWVESLKKQLADIKGDPNKKVILYSDKNINGVLGLSKCLVEEFIGEENPIRCILTESGKKYTLKDFTALLETDLFFNVERNGTWGSYRHLPIDVKIVSNIQTTEAKVSVQSKGDLTTLQWVQASKYFNSSDSSDSITIAYTGVNNVDLAALSSMKTDFGVEFSGFKTNGQKVMGLVKTGALSTTVSQSNAIVWDVPKSWTLQQAATVPYSYFLATYALIHKGKLSESKNVLIFVGGNSVNYAAISIALSLKCKVFVVAETNEQLGIIKSDYPEVSQVSTTRFDSKFIHSVSTLTLNQGVDYVVLSKDCSNRLPELLAVESKIIITENTNVSALSNSQNGFEVISAKFEDISILNNQYADNIHSFVDSRIKKDIVKPLPFTIYPYSEVESAFRSYSNNKTGKKIIVEVSGDTTTVNFAAYRRVYFDPSKSYILSGGLGGFGMELTEWAVERGAKNIILCSRSGIQTGYQKYRVNIWRSQNIKVEISTFDLTTLSGAKETVKLALSLGPLGGIFNLAGVLRDGIFENQTVDNFQTVYNSKVLTTKYLDEASEGVSKDIEYFVTFSSISCGRGNRGQTNYGYANSIMERISEQRQKRGLPAQSIQWGGIGDVGMAYLLTRGNEEKEINGTLAQKISSCLVAMDTLLTQSSAVVASHVIPTKRKVTENSKSQSLTEIVSGIMGIQDPLSVKPTSTLADLGMDSLMGVDIKQTIERSFGVSLNNSQIQQLKFSELEKIVKKLSHLKISMSEANDVVISGISGRFPECDSTEEFKEKLYNNSDLLTDDNRRWSPGMYGVPSRSGKLKEIDKFDAEFFGIHTKLANAMDAQLRILLEVTHEAIVDAGINPKDIRGTKTGVYVGMMTNESSDYFERTPEKLTGYETIGVIRSMVANRLSFQFNFNGPSVAIDTACSSALFCLHQAITAIKTGQCDAAIVAGTNLLLKPATSVMYHRYNMLSPTGTSRPFDIAANGYVRSEAIVALYIRKSADAKRIYATVVGTSTNTDGFKIEGATYPSQSVQSQLIRDTYTRANLNPKDVHYVEAHGTGTGVGDKQELNAISDVFCIDRKTPLLVGSVKSNVGHAEPVSGLVSIAKVLYALETGIIPANINFETLNPNIPKLVSGELKVVDKQTPLPGNLVSINSFGVGGSNVHVILRANDKIAQKIPLSTLEIPRLVFLSGRTREALDEQFEAIEKYADNNDLLTLINDIYKSTIPGYKLSGYSILGQSPRNVEIAQRNVSGDKRPIYFIFPGMGSQSLELVTDLVKFEVFKQTVDNAHSILIPYNYSVYDLFYKSDENTFKSIKNTMFTVLIVQIGLVDILHSLGINPDGIIGHSVGELACAYADGCFTLEEALLTMYWRSTILTQIDVPAGAMVAVGLSWEETQKRLPEGIMVACHNSEESVTISGLKDITLKFTETLKHKGIFAKPVDSMGYAFHSPYLNGFIPSLRPYYEKVMSNPKKRSSRWLSTTFPEYQWNSPEAKYSSADYHLKNISSPVYFHGAMKHVPENAITIEIAPHCLLQAILKRSLPPTVTNVGLTKKTVSNHVNFLLEAIGKLYIAGAEPQLQNLYGKVEYPVVRGTPMISPMLKWDHSNGYVVPNFVEKISGSEYNQVEIDIKTKQDKYLAGHTIDGRILYPAAGYITLVWKAFAKLQAKWFEDVPVVFRNLKFLRPTVLNTEVTVKFDINIFHGSGEFELLEGGSLTVTGGIQLFTQNSDENQIEHLATISEQMELNSDDFYKELRLRGYQYKDEFLGFVEANSEGSRGKVAWTGNWVSYIDTLLQFELISIKTRELRLPTYIKEIIIDPVYHKQVAERSSNSNGKIEVNHYGYAKTTQSGGVTISKLKVTPAPLRKNAQLPATLERHSFIPYTYTSNELTTYEILYSMIGLFMENIGVHYVKAAEIHNNNVLATEIVQIIEAEANFYVDYTILSNKPVNIEQSKLSSLDIEIVDFNIQNASLSDAYHLIVADDINFDTTVLDKISSALTPRGFVLLVENISALTPTTLESLNLQIVSAVENGDKKYFLLKKISPKYQYTTLNIEDGQFSWVESLKKQLADIKGDPNKKVILYSDKNINGVLGLSKCLVEEFIGEENPIRCILTESGKKYTLKDFTALLETDLFFNVERNGTWGSYRHLPIDVKIVSNIQTTEAKVSVQSKGDLTTLQWVQASKYFNSSDSSDSITIAYTGVNNVDLAALSSMKTDFGVEFSGFKTNGQKVMGLVKTGALSTTVSQSNAIVWDVPKSWTLQQAATVPYSYFLATYALIHKGKLSESKNVLIFVGGNSVNYAAISIALSLKCKVFVVAETNEQLGIIKSDYPEVSQVSTTRFDSKFIHSVSTLTLNQGVDYVVLSKDCSNRLPELLAVESKIIITENTNVSALSNSQNGFEVISAKFEDISILNNQYADNIHSFVDSRIKKDIVKPLPFTIYPYSEVESAFRSYSNNKTGKKIIVEVSGDTTTVNFAAYRRVYFDPSKSYILSGGLGGFGMELTEWAVERGAKNIILCSRSGIQTGYQKYRVNIWRSQNIKVEISTFDLTTLSGAKETVKLALSLGPLGGIFNLAGVLRDGIFENQTVDNFQTVYNSKVLTTKYLDEASEGVSKDIEYFVTFSSISCGRGNRGQTNYGYANSIMERISEQRQKRGLPAQSIQWGGIGDVGMAYLLTRGNEEKEINGTLAQKISSCLVAMDTLLTQSSAVVASHVIPTKRKVTENSKSQSLTEIVSGIMGIQDPLSVKPTSTLADLGMDSLMGVDIKQTIERSFGVSLNNSQIQQLKFSELKNFVYYQHFESTTFLNISQFCFDVIIEFIFDLILLFPNVQFIISLLMDLFIFFFVFSSFLISLIYYILFFLYFEDWRILYCVSSEVYKICVILPFKHSNINGHYISYILSTIYFIFIIFNICFSNLSTINLKIELFVQSEHFIDNYSLEYNTYNFCH</sequence>
<evidence type="ECO:0000256" key="10">
    <source>
        <dbReference type="ARBA" id="ARBA00023002"/>
    </source>
</evidence>
<dbReference type="UniPathway" id="UPA00094"/>
<evidence type="ECO:0000256" key="9">
    <source>
        <dbReference type="ARBA" id="ARBA00022857"/>
    </source>
</evidence>
<dbReference type="PROSITE" id="PS52004">
    <property type="entry name" value="KS3_2"/>
    <property type="match status" value="2"/>
</dbReference>
<dbReference type="SMART" id="SM00827">
    <property type="entry name" value="PKS_AT"/>
    <property type="match status" value="2"/>
</dbReference>
<dbReference type="InterPro" id="IPR018201">
    <property type="entry name" value="Ketoacyl_synth_AS"/>
</dbReference>
<evidence type="ECO:0000256" key="15">
    <source>
        <dbReference type="ARBA" id="ARBA00044883"/>
    </source>
</evidence>
<keyword evidence="11" id="KW-0520">NAD</keyword>
<evidence type="ECO:0000256" key="5">
    <source>
        <dbReference type="ARBA" id="ARBA00022553"/>
    </source>
</evidence>
<dbReference type="EC" id="2.3.1.85" evidence="1"/>
<dbReference type="OrthoDB" id="329835at2759"/>
<dbReference type="SMART" id="SM00825">
    <property type="entry name" value="PKS_KS"/>
    <property type="match status" value="2"/>
</dbReference>
<feature type="transmembrane region" description="Helical" evidence="17">
    <location>
        <begin position="4141"/>
        <end position="4165"/>
    </location>
</feature>
<feature type="transmembrane region" description="Helical" evidence="17">
    <location>
        <begin position="4196"/>
        <end position="4215"/>
    </location>
</feature>
<feature type="domain" description="Ketosynthase family 3 (KS3)" evidence="19">
    <location>
        <begin position="30"/>
        <end position="435"/>
    </location>
</feature>
<dbReference type="Pfam" id="PF21089">
    <property type="entry name" value="PKS_DH_N"/>
    <property type="match status" value="2"/>
</dbReference>
<dbReference type="InterPro" id="IPR049391">
    <property type="entry name" value="FAS_pseudo-KR"/>
</dbReference>
<feature type="active site" description="Proton donor; for dehydratase activity" evidence="16">
    <location>
        <position position="1056"/>
    </location>
</feature>
<comment type="catalytic activity">
    <reaction evidence="15">
        <text>acetyl-CoA + n malonyl-CoA + 2n NADPH + 2n H(+) = a long-chain fatty acid + (n+1) CoA + n CO2 + 2n NADP(+).</text>
        <dbReference type="EC" id="2.3.1.85"/>
    </reaction>
</comment>
<protein>
    <recommendedName>
        <fullName evidence="2">Fatty acid synthase</fullName>
        <ecNumber evidence="1">2.3.1.85</ecNumber>
    </recommendedName>
</protein>
<keyword evidence="5" id="KW-0597">Phosphoprotein</keyword>
<dbReference type="GO" id="GO:0016787">
    <property type="term" value="F:hydrolase activity"/>
    <property type="evidence" value="ECO:0007669"/>
    <property type="project" value="UniProtKB-KW"/>
</dbReference>
<dbReference type="InterPro" id="IPR014043">
    <property type="entry name" value="Acyl_transferase_dom"/>
</dbReference>
<keyword evidence="22" id="KW-1185">Reference proteome</keyword>
<feature type="active site" description="Proton acceptor; for dehydratase activity" evidence="16">
    <location>
        <position position="906"/>
    </location>
</feature>
<name>A0A6G0U6K3_APHGL</name>
<keyword evidence="6" id="KW-0808">Transferase</keyword>
<dbReference type="InterPro" id="IPR036736">
    <property type="entry name" value="ACP-like_sf"/>
</dbReference>
<evidence type="ECO:0000256" key="4">
    <source>
        <dbReference type="ARBA" id="ARBA00022516"/>
    </source>
</evidence>
<keyword evidence="10" id="KW-0560">Oxidoreductase</keyword>
<proteinExistence type="predicted"/>
<dbReference type="Proteomes" id="UP000475862">
    <property type="component" value="Unassembled WGS sequence"/>
</dbReference>
<feature type="domain" description="PKS/mFAS DH" evidence="20">
    <location>
        <begin position="2912"/>
        <end position="3192"/>
    </location>
</feature>
<evidence type="ECO:0000313" key="21">
    <source>
        <dbReference type="EMBL" id="KAE9544704.1"/>
    </source>
</evidence>
<dbReference type="GO" id="GO:0031177">
    <property type="term" value="F:phosphopantetheine binding"/>
    <property type="evidence" value="ECO:0007669"/>
    <property type="project" value="InterPro"/>
</dbReference>
<dbReference type="InterPro" id="IPR057326">
    <property type="entry name" value="KR_dom"/>
</dbReference>
<dbReference type="InterPro" id="IPR049900">
    <property type="entry name" value="PKS_mFAS_DH"/>
</dbReference>
<dbReference type="InterPro" id="IPR001227">
    <property type="entry name" value="Ac_transferase_dom_sf"/>
</dbReference>
<keyword evidence="3" id="KW-0596">Phosphopantetheine</keyword>
<comment type="caution">
    <text evidence="21">The sequence shown here is derived from an EMBL/GenBank/DDBJ whole genome shotgun (WGS) entry which is preliminary data.</text>
</comment>
<dbReference type="GO" id="GO:0016491">
    <property type="term" value="F:oxidoreductase activity"/>
    <property type="evidence" value="ECO:0007669"/>
    <property type="project" value="UniProtKB-KW"/>
</dbReference>
<dbReference type="InterPro" id="IPR020806">
    <property type="entry name" value="PKS_PP-bd"/>
</dbReference>
<keyword evidence="17" id="KW-1133">Transmembrane helix</keyword>
<keyword evidence="13" id="KW-0275">Fatty acid biosynthesis</keyword>
<evidence type="ECO:0000256" key="11">
    <source>
        <dbReference type="ARBA" id="ARBA00023027"/>
    </source>
</evidence>
<organism evidence="21 22">
    <name type="scientific">Aphis glycines</name>
    <name type="common">Soybean aphid</name>
    <dbReference type="NCBI Taxonomy" id="307491"/>
    <lineage>
        <taxon>Eukaryota</taxon>
        <taxon>Metazoa</taxon>
        <taxon>Ecdysozoa</taxon>
        <taxon>Arthropoda</taxon>
        <taxon>Hexapoda</taxon>
        <taxon>Insecta</taxon>
        <taxon>Pterygota</taxon>
        <taxon>Neoptera</taxon>
        <taxon>Paraneoptera</taxon>
        <taxon>Hemiptera</taxon>
        <taxon>Sternorrhyncha</taxon>
        <taxon>Aphidomorpha</taxon>
        <taxon>Aphidoidea</taxon>
        <taxon>Aphididae</taxon>
        <taxon>Aphidini</taxon>
        <taxon>Aphis</taxon>
        <taxon>Aphis</taxon>
    </lineage>
</organism>
<dbReference type="InterPro" id="IPR014030">
    <property type="entry name" value="Ketoacyl_synth_N"/>
</dbReference>
<dbReference type="GO" id="GO:0004312">
    <property type="term" value="F:fatty acid synthase activity"/>
    <property type="evidence" value="ECO:0007669"/>
    <property type="project" value="UniProtKB-EC"/>
</dbReference>
<dbReference type="Pfam" id="PF00698">
    <property type="entry name" value="Acyl_transf_1"/>
    <property type="match status" value="2"/>
</dbReference>
<evidence type="ECO:0000256" key="6">
    <source>
        <dbReference type="ARBA" id="ARBA00022679"/>
    </source>
</evidence>
<dbReference type="PROSITE" id="PS52019">
    <property type="entry name" value="PKS_MFAS_DH"/>
    <property type="match status" value="2"/>
</dbReference>
<dbReference type="CDD" id="cd08954">
    <property type="entry name" value="KR_1_FAS_SDR_x"/>
    <property type="match status" value="2"/>
</dbReference>
<dbReference type="Gene3D" id="3.30.70.3290">
    <property type="match status" value="2"/>
</dbReference>
<dbReference type="Gene3D" id="3.40.366.10">
    <property type="entry name" value="Malonyl-Coenzyme A Acyl Carrier Protein, domain 2"/>
    <property type="match status" value="2"/>
</dbReference>
<dbReference type="InterPro" id="IPR011032">
    <property type="entry name" value="GroES-like_sf"/>
</dbReference>
<dbReference type="InterPro" id="IPR020841">
    <property type="entry name" value="PKS_Beta-ketoAc_synthase_dom"/>
</dbReference>
<dbReference type="InterPro" id="IPR014031">
    <property type="entry name" value="Ketoacyl_synth_C"/>
</dbReference>
<dbReference type="Pfam" id="PF00109">
    <property type="entry name" value="ketoacyl-synt"/>
    <property type="match status" value="2"/>
</dbReference>
<dbReference type="Gene3D" id="3.40.50.720">
    <property type="entry name" value="NAD(P)-binding Rossmann-like Domain"/>
    <property type="match status" value="2"/>
</dbReference>
<dbReference type="SUPFAM" id="SSF50129">
    <property type="entry name" value="GroES-like"/>
    <property type="match status" value="2"/>
</dbReference>
<gene>
    <name evidence="21" type="ORF">AGLY_000246</name>
</gene>
<dbReference type="SUPFAM" id="SSF55048">
    <property type="entry name" value="Probable ACP-binding domain of malonyl-CoA ACP transacylase"/>
    <property type="match status" value="2"/>
</dbReference>
<dbReference type="PANTHER" id="PTHR43775:SF7">
    <property type="entry name" value="FATTY ACID SYNTHASE"/>
    <property type="match status" value="1"/>
</dbReference>
<dbReference type="InterPro" id="IPR032821">
    <property type="entry name" value="PKS_assoc"/>
</dbReference>
<evidence type="ECO:0000256" key="8">
    <source>
        <dbReference type="ARBA" id="ARBA00022832"/>
    </source>
</evidence>
<feature type="region of interest" description="C-terminal hotdog fold" evidence="16">
    <location>
        <begin position="3046"/>
        <end position="3192"/>
    </location>
</feature>
<dbReference type="EMBL" id="VYZN01000001">
    <property type="protein sequence ID" value="KAE9544704.1"/>
    <property type="molecule type" value="Genomic_DNA"/>
</dbReference>
<evidence type="ECO:0000259" key="19">
    <source>
        <dbReference type="PROSITE" id="PS52004"/>
    </source>
</evidence>
<evidence type="ECO:0000259" key="20">
    <source>
        <dbReference type="PROSITE" id="PS52019"/>
    </source>
</evidence>
<dbReference type="InterPro" id="IPR009081">
    <property type="entry name" value="PP-bd_ACP"/>
</dbReference>
<evidence type="ECO:0000256" key="1">
    <source>
        <dbReference type="ARBA" id="ARBA00012873"/>
    </source>
</evidence>
<evidence type="ECO:0000256" key="7">
    <source>
        <dbReference type="ARBA" id="ARBA00022801"/>
    </source>
</evidence>
<feature type="domain" description="Carrier" evidence="18">
    <location>
        <begin position="4023"/>
        <end position="4103"/>
    </location>
</feature>
<keyword evidence="4" id="KW-0444">Lipid biosynthesis</keyword>
<feature type="transmembrane region" description="Helical" evidence="17">
    <location>
        <begin position="4109"/>
        <end position="4129"/>
    </location>
</feature>
<evidence type="ECO:0000256" key="14">
    <source>
        <dbReference type="ARBA" id="ARBA00023268"/>
    </source>
</evidence>
<dbReference type="PROSITE" id="PS50075">
    <property type="entry name" value="CARRIER"/>
    <property type="match status" value="2"/>
</dbReference>
<evidence type="ECO:0000259" key="18">
    <source>
        <dbReference type="PROSITE" id="PS50075"/>
    </source>
</evidence>
<dbReference type="SUPFAM" id="SSF53901">
    <property type="entry name" value="Thiolase-like"/>
    <property type="match status" value="2"/>
</dbReference>
<dbReference type="GO" id="GO:0006633">
    <property type="term" value="P:fatty acid biosynthetic process"/>
    <property type="evidence" value="ECO:0007669"/>
    <property type="project" value="UniProtKB-UniPathway"/>
</dbReference>
<dbReference type="SMART" id="SM00822">
    <property type="entry name" value="PKS_KR"/>
    <property type="match status" value="2"/>
</dbReference>
<dbReference type="SUPFAM" id="SSF51735">
    <property type="entry name" value="NAD(P)-binding Rossmann-fold domains"/>
    <property type="match status" value="4"/>
</dbReference>
<evidence type="ECO:0000313" key="22">
    <source>
        <dbReference type="Proteomes" id="UP000475862"/>
    </source>
</evidence>
<dbReference type="InterPro" id="IPR050091">
    <property type="entry name" value="PKS_NRPS_Biosynth_Enz"/>
</dbReference>
<dbReference type="CDD" id="cd00833">
    <property type="entry name" value="PKS"/>
    <property type="match status" value="2"/>
</dbReference>
<keyword evidence="8" id="KW-0276">Fatty acid metabolism</keyword>
<dbReference type="InterPro" id="IPR036291">
    <property type="entry name" value="NAD(P)-bd_dom_sf"/>
</dbReference>
<dbReference type="Pfam" id="PF21149">
    <property type="entry name" value="FAS_pseudo-KR"/>
    <property type="match status" value="2"/>
</dbReference>
<dbReference type="PROSITE" id="PS00606">
    <property type="entry name" value="KS3_1"/>
    <property type="match status" value="2"/>
</dbReference>
<accession>A0A6G0U6K3</accession>
<dbReference type="Gene3D" id="3.40.47.10">
    <property type="match status" value="2"/>
</dbReference>
<dbReference type="Pfam" id="PF16197">
    <property type="entry name" value="KAsynt_C_assoc"/>
    <property type="match status" value="2"/>
</dbReference>
<dbReference type="Gene3D" id="3.90.180.10">
    <property type="entry name" value="Medium-chain alcohol dehydrogenases, catalytic domain"/>
    <property type="match status" value="2"/>
</dbReference>
<evidence type="ECO:0000256" key="12">
    <source>
        <dbReference type="ARBA" id="ARBA00023098"/>
    </source>
</evidence>
<dbReference type="GO" id="GO:0004315">
    <property type="term" value="F:3-oxoacyl-[acyl-carrier-protein] synthase activity"/>
    <property type="evidence" value="ECO:0007669"/>
    <property type="project" value="InterPro"/>
</dbReference>
<keyword evidence="17" id="KW-0812">Transmembrane</keyword>
<keyword evidence="17" id="KW-0472">Membrane</keyword>
<dbReference type="Gene3D" id="3.40.50.150">
    <property type="entry name" value="Vaccinia Virus protein VP39"/>
    <property type="match status" value="2"/>
</dbReference>
<dbReference type="SUPFAM" id="SSF52151">
    <property type="entry name" value="FabD/lysophospholipase-like"/>
    <property type="match status" value="2"/>
</dbReference>
<feature type="region of interest" description="C-terminal hotdog fold" evidence="16">
    <location>
        <begin position="1006"/>
        <end position="1152"/>
    </location>
</feature>
<dbReference type="SMART" id="SM00823">
    <property type="entry name" value="PKS_PP"/>
    <property type="match status" value="2"/>
</dbReference>
<dbReference type="Pfam" id="PF00550">
    <property type="entry name" value="PP-binding"/>
    <property type="match status" value="2"/>
</dbReference>
<dbReference type="InterPro" id="IPR016036">
    <property type="entry name" value="Malonyl_transacylase_ACP-bd"/>
</dbReference>
<dbReference type="InterPro" id="IPR016035">
    <property type="entry name" value="Acyl_Trfase/lysoPLipase"/>
</dbReference>
<dbReference type="Pfam" id="PF08659">
    <property type="entry name" value="KR"/>
    <property type="match status" value="2"/>
</dbReference>
<keyword evidence="7" id="KW-0378">Hydrolase</keyword>
<evidence type="ECO:0000256" key="16">
    <source>
        <dbReference type="PROSITE-ProRule" id="PRU01363"/>
    </source>
</evidence>
<keyword evidence="12" id="KW-0443">Lipid metabolism</keyword>
<dbReference type="InterPro" id="IPR049552">
    <property type="entry name" value="PKS_DH_N"/>
</dbReference>
<keyword evidence="14" id="KW-0511">Multifunctional enzyme</keyword>
<dbReference type="SMART" id="SM00829">
    <property type="entry name" value="PKS_ER"/>
    <property type="match status" value="1"/>
</dbReference>